<dbReference type="GO" id="GO:0051082">
    <property type="term" value="F:unfolded protein binding"/>
    <property type="evidence" value="ECO:0007669"/>
    <property type="project" value="InterPro"/>
</dbReference>
<dbReference type="SUPFAM" id="SSF46579">
    <property type="entry name" value="Prefoldin"/>
    <property type="match status" value="1"/>
</dbReference>
<gene>
    <name evidence="4" type="ORF">L210DRAFT_3391627</name>
    <name evidence="3" type="ORF">L210DRAFT_3434054</name>
</gene>
<name>A0AAD4B960_BOLED</name>
<sequence>MSLGARLQSKSAEYQKFQGDLALLVDKKTRLDTQLSENEMVKKEFDNLTPNNTIFKLVGPVLVPQDQNEARTNVETRLDFIRGETKRVDTQIKDTEEALEKKKLEVCRPLD</sequence>
<dbReference type="PANTHER" id="PTHR21431">
    <property type="entry name" value="PREFOLDIN SUBUNIT 6"/>
    <property type="match status" value="1"/>
</dbReference>
<dbReference type="GO" id="GO:0005737">
    <property type="term" value="C:cytoplasm"/>
    <property type="evidence" value="ECO:0007669"/>
    <property type="project" value="TreeGrafter"/>
</dbReference>
<proteinExistence type="inferred from homology"/>
<keyword evidence="5" id="KW-1185">Reference proteome</keyword>
<dbReference type="AlphaFoldDB" id="A0AAD4B960"/>
<dbReference type="EMBL" id="WHUW01000445">
    <property type="protein sequence ID" value="KAF8414703.1"/>
    <property type="molecule type" value="Genomic_DNA"/>
</dbReference>
<dbReference type="Gene3D" id="1.10.287.370">
    <property type="match status" value="1"/>
</dbReference>
<reference evidence="3" key="1">
    <citation type="submission" date="2019-10" db="EMBL/GenBank/DDBJ databases">
        <authorList>
            <consortium name="DOE Joint Genome Institute"/>
            <person name="Kuo A."/>
            <person name="Miyauchi S."/>
            <person name="Kiss E."/>
            <person name="Drula E."/>
            <person name="Kohler A."/>
            <person name="Sanchez-Garcia M."/>
            <person name="Andreopoulos B."/>
            <person name="Barry K.W."/>
            <person name="Bonito G."/>
            <person name="Buee M."/>
            <person name="Carver A."/>
            <person name="Chen C."/>
            <person name="Cichocki N."/>
            <person name="Clum A."/>
            <person name="Culley D."/>
            <person name="Crous P.W."/>
            <person name="Fauchery L."/>
            <person name="Girlanda M."/>
            <person name="Hayes R."/>
            <person name="Keri Z."/>
            <person name="LaButti K."/>
            <person name="Lipzen A."/>
            <person name="Lombard V."/>
            <person name="Magnuson J."/>
            <person name="Maillard F."/>
            <person name="Morin E."/>
            <person name="Murat C."/>
            <person name="Nolan M."/>
            <person name="Ohm R."/>
            <person name="Pangilinan J."/>
            <person name="Pereira M."/>
            <person name="Perotto S."/>
            <person name="Peter M."/>
            <person name="Riley R."/>
            <person name="Sitrit Y."/>
            <person name="Stielow B."/>
            <person name="Szollosi G."/>
            <person name="Zifcakova L."/>
            <person name="Stursova M."/>
            <person name="Spatafora J.W."/>
            <person name="Tedersoo L."/>
            <person name="Vaario L.-M."/>
            <person name="Yamada A."/>
            <person name="Yan M."/>
            <person name="Wang P."/>
            <person name="Xu J."/>
            <person name="Bruns T."/>
            <person name="Baldrian P."/>
            <person name="Vilgalys R."/>
            <person name="Henrissat B."/>
            <person name="Grigoriev I.V."/>
            <person name="Hibbett D."/>
            <person name="Nagy L.G."/>
            <person name="Martin F.M."/>
        </authorList>
    </citation>
    <scope>NUCLEOTIDE SEQUENCE</scope>
    <source>
        <strain evidence="3">BED1</strain>
    </source>
</reference>
<dbReference type="GO" id="GO:0006457">
    <property type="term" value="P:protein folding"/>
    <property type="evidence" value="ECO:0007669"/>
    <property type="project" value="InterPro"/>
</dbReference>
<comment type="similarity">
    <text evidence="1">Belongs to the prefoldin subunit beta family.</text>
</comment>
<organism evidence="3 5">
    <name type="scientific">Boletus edulis BED1</name>
    <dbReference type="NCBI Taxonomy" id="1328754"/>
    <lineage>
        <taxon>Eukaryota</taxon>
        <taxon>Fungi</taxon>
        <taxon>Dikarya</taxon>
        <taxon>Basidiomycota</taxon>
        <taxon>Agaricomycotina</taxon>
        <taxon>Agaricomycetes</taxon>
        <taxon>Agaricomycetidae</taxon>
        <taxon>Boletales</taxon>
        <taxon>Boletineae</taxon>
        <taxon>Boletaceae</taxon>
        <taxon>Boletoideae</taxon>
        <taxon>Boletus</taxon>
    </lineage>
</organism>
<dbReference type="GO" id="GO:0051087">
    <property type="term" value="F:protein-folding chaperone binding"/>
    <property type="evidence" value="ECO:0007669"/>
    <property type="project" value="TreeGrafter"/>
</dbReference>
<protein>
    <submittedName>
        <fullName evidence="3">Prefoldin</fullName>
    </submittedName>
</protein>
<evidence type="ECO:0000313" key="4">
    <source>
        <dbReference type="EMBL" id="KAF8445827.1"/>
    </source>
</evidence>
<dbReference type="PANTHER" id="PTHR21431:SF0">
    <property type="entry name" value="PREFOLDIN SUBUNIT 6"/>
    <property type="match status" value="1"/>
</dbReference>
<comment type="caution">
    <text evidence="3">The sequence shown here is derived from an EMBL/GenBank/DDBJ whole genome shotgun (WGS) entry which is preliminary data.</text>
</comment>
<dbReference type="GO" id="GO:0051131">
    <property type="term" value="P:chaperone-mediated protein complex assembly"/>
    <property type="evidence" value="ECO:0007669"/>
    <property type="project" value="TreeGrafter"/>
</dbReference>
<dbReference type="Pfam" id="PF01920">
    <property type="entry name" value="Prefoldin_2"/>
    <property type="match status" value="1"/>
</dbReference>
<reference evidence="3" key="2">
    <citation type="journal article" date="2020" name="Nat. Commun.">
        <title>Large-scale genome sequencing of mycorrhizal fungi provides insights into the early evolution of symbiotic traits.</title>
        <authorList>
            <person name="Miyauchi S."/>
            <person name="Kiss E."/>
            <person name="Kuo A."/>
            <person name="Drula E."/>
            <person name="Kohler A."/>
            <person name="Sanchez-Garcia M."/>
            <person name="Morin E."/>
            <person name="Andreopoulos B."/>
            <person name="Barry K.W."/>
            <person name="Bonito G."/>
            <person name="Buee M."/>
            <person name="Carver A."/>
            <person name="Chen C."/>
            <person name="Cichocki N."/>
            <person name="Clum A."/>
            <person name="Culley D."/>
            <person name="Crous P.W."/>
            <person name="Fauchery L."/>
            <person name="Girlanda M."/>
            <person name="Hayes R.D."/>
            <person name="Keri Z."/>
            <person name="LaButti K."/>
            <person name="Lipzen A."/>
            <person name="Lombard V."/>
            <person name="Magnuson J."/>
            <person name="Maillard F."/>
            <person name="Murat C."/>
            <person name="Nolan M."/>
            <person name="Ohm R.A."/>
            <person name="Pangilinan J."/>
            <person name="Pereira M.F."/>
            <person name="Perotto S."/>
            <person name="Peter M."/>
            <person name="Pfister S."/>
            <person name="Riley R."/>
            <person name="Sitrit Y."/>
            <person name="Stielow J.B."/>
            <person name="Szollosi G."/>
            <person name="Zifcakova L."/>
            <person name="Stursova M."/>
            <person name="Spatafora J.W."/>
            <person name="Tedersoo L."/>
            <person name="Vaario L.M."/>
            <person name="Yamada A."/>
            <person name="Yan M."/>
            <person name="Wang P."/>
            <person name="Xu J."/>
            <person name="Bruns T."/>
            <person name="Baldrian P."/>
            <person name="Vilgalys R."/>
            <person name="Dunand C."/>
            <person name="Henrissat B."/>
            <person name="Grigoriev I.V."/>
            <person name="Hibbett D."/>
            <person name="Nagy L.G."/>
            <person name="Martin F.M."/>
        </authorList>
    </citation>
    <scope>NUCLEOTIDE SEQUENCE</scope>
    <source>
        <strain evidence="3">BED1</strain>
    </source>
</reference>
<dbReference type="InterPro" id="IPR002777">
    <property type="entry name" value="PFD_beta-like"/>
</dbReference>
<evidence type="ECO:0000313" key="5">
    <source>
        <dbReference type="Proteomes" id="UP001194468"/>
    </source>
</evidence>
<dbReference type="CDD" id="cd23161">
    <property type="entry name" value="Prefoldin_6"/>
    <property type="match status" value="1"/>
</dbReference>
<dbReference type="Proteomes" id="UP001194468">
    <property type="component" value="Unassembled WGS sequence"/>
</dbReference>
<dbReference type="FunFam" id="1.10.287.370:FF:000003">
    <property type="entry name" value="Prefoldin subunit 6"/>
    <property type="match status" value="1"/>
</dbReference>
<dbReference type="InterPro" id="IPR009053">
    <property type="entry name" value="Prefoldin"/>
</dbReference>
<dbReference type="EMBL" id="WHUW01000005">
    <property type="protein sequence ID" value="KAF8445827.1"/>
    <property type="molecule type" value="Genomic_DNA"/>
</dbReference>
<dbReference type="GO" id="GO:0016272">
    <property type="term" value="C:prefoldin complex"/>
    <property type="evidence" value="ECO:0007669"/>
    <property type="project" value="InterPro"/>
</dbReference>
<evidence type="ECO:0000256" key="1">
    <source>
        <dbReference type="ARBA" id="ARBA00008045"/>
    </source>
</evidence>
<accession>A0AAD4B960</accession>
<keyword evidence="2" id="KW-0143">Chaperone</keyword>
<evidence type="ECO:0000313" key="3">
    <source>
        <dbReference type="EMBL" id="KAF8414703.1"/>
    </source>
</evidence>
<evidence type="ECO:0000256" key="2">
    <source>
        <dbReference type="ARBA" id="ARBA00023186"/>
    </source>
</evidence>